<dbReference type="PANTHER" id="PTHR46708:SF2">
    <property type="entry name" value="FIBRONECTIN TYPE-III DOMAIN-CONTAINING PROTEIN"/>
    <property type="match status" value="1"/>
</dbReference>
<dbReference type="EMBL" id="FRAS01000001">
    <property type="protein sequence ID" value="SHK11592.1"/>
    <property type="molecule type" value="Genomic_DNA"/>
</dbReference>
<feature type="domain" description="Fibronectin type-III" evidence="2">
    <location>
        <begin position="873"/>
        <end position="967"/>
    </location>
</feature>
<keyword evidence="4" id="KW-1185">Reference proteome</keyword>
<sequence>MQHLLRFAGRPSGLPAHTRVRILAALLLSLWLGAARPVLAQVDTYQFAASQGTFTPLVGGTAIPAMLADTYITPTALPLGFTFVFDGTPFTEVKASSNGFLTFNATGTSGITTLAAAAATNRPLVAPLGDDLDGRPVGATAVASYATTGTAPNRVFTFEWLNWEWRWNVNLAVISFQVKLYEGTNRVEFIYRPEANPTNATATLGASIGLAGTGTGAGSYLALSDAVASPTTSSTTENTNIFTMPANGQVYAFTPAAPAACPAPRALMATVQGLGATLNWTVTGGGGTFRVEYGPQGFTPGTGTVVTTATPTATLTGLNPTTTYDFYVTQLCGGSNGNSLVSGPASFTTLASPPANDACTAAVSLTPAAVSAACTNATSGTLLGATATLGLAAPVGTADDDVWYSFVATSPTHTVTLTGSGDYVQQLLSGSCGTLTSVAYSDPNVKIYTGLTVGTTYYVRVYSYSATLPTATAAPFTICVTTPPPPPVNDDPSGAIALTVNASCVPTTATNEEATTTTVNGYTNPGTSPNSCGIAASPKDVWFTFTTPATGVASTAVRVLVTGVPASQLRAFSAASSAGPFTQIGCSSTSSTVAAPAMDLTQLTPNTTYYVRVSGYGSSDTQGAFTICVTFPPTCGDPRTLTFSNTTQTATQVNFLPGAGQQTFTVTATPAAGGTPITATGTASPIQLTGLTAGTPYTITVVGTCADGSSTATLTGTVSTLIINDNPDGAVQLTLGADCLTPTSATLVGATSTTPVGYTNPGTSCTPSTATAPRDVWFKFTTAAAGVGSTEVTLTTTGNNANVLRVFSAASSAGPFSDVACKSSTGSTVTAGSLVVTGLTPNTTYYVSVAGYTNTTVQSAFTICVRGNSSCPLPVGLTAASTTANTASLTWAVAGPTPSGSFIIEYGPQGFTPGTGAGTVVTSTTLSTTLTGLTADTQYCFYVSQNCGTLNGSSQRVGPVCFRTDIAPANNDEPCVATTLTVGAAPLNATTLGATTTPVNGYDNPGCTTAGTPKDVWFRFVAPAPVAGTTPNIVVNGNTAGQVRLFSAATCSGPFTQLACQPGAGPNTQAPALVLPTLTQGNTYYVSVSGYASNDAQGPFTIALATALSNGKGELPGGEVSVFPNPSHNGTLNLAIRGAGAVKTAQAVLFNSLGQQVLTETVAVRSGAVQQALPVQGLAKGLYTLRVQVGGNTITRKVVLD</sequence>
<dbReference type="Gene3D" id="2.60.40.10">
    <property type="entry name" value="Immunoglobulins"/>
    <property type="match status" value="3"/>
</dbReference>
<dbReference type="Proteomes" id="UP000183947">
    <property type="component" value="Unassembled WGS sequence"/>
</dbReference>
<keyword evidence="1" id="KW-0677">Repeat</keyword>
<dbReference type="InterPro" id="IPR036116">
    <property type="entry name" value="FN3_sf"/>
</dbReference>
<dbReference type="CDD" id="cd00063">
    <property type="entry name" value="FN3"/>
    <property type="match status" value="1"/>
</dbReference>
<reference evidence="4" key="1">
    <citation type="submission" date="2016-11" db="EMBL/GenBank/DDBJ databases">
        <authorList>
            <person name="Varghese N."/>
            <person name="Submissions S."/>
        </authorList>
    </citation>
    <scope>NUCLEOTIDE SEQUENCE [LARGE SCALE GENOMIC DNA]</scope>
    <source>
        <strain evidence="4">DSM 18569</strain>
    </source>
</reference>
<dbReference type="Pfam" id="PF18962">
    <property type="entry name" value="Por_Secre_tail"/>
    <property type="match status" value="1"/>
</dbReference>
<evidence type="ECO:0000259" key="2">
    <source>
        <dbReference type="PROSITE" id="PS50853"/>
    </source>
</evidence>
<dbReference type="SMART" id="SM00060">
    <property type="entry name" value="FN3"/>
    <property type="match status" value="5"/>
</dbReference>
<dbReference type="PANTHER" id="PTHR46708">
    <property type="entry name" value="TENASCIN"/>
    <property type="match status" value="1"/>
</dbReference>
<proteinExistence type="predicted"/>
<dbReference type="InterPro" id="IPR056600">
    <property type="entry name" value="GBD_T9SS_assoc"/>
</dbReference>
<name>A0A1M6PUN9_9BACT</name>
<evidence type="ECO:0000313" key="4">
    <source>
        <dbReference type="Proteomes" id="UP000183947"/>
    </source>
</evidence>
<organism evidence="3 4">
    <name type="scientific">Hymenobacter psychrotolerans DSM 18569</name>
    <dbReference type="NCBI Taxonomy" id="1121959"/>
    <lineage>
        <taxon>Bacteria</taxon>
        <taxon>Pseudomonadati</taxon>
        <taxon>Bacteroidota</taxon>
        <taxon>Cytophagia</taxon>
        <taxon>Cytophagales</taxon>
        <taxon>Hymenobacteraceae</taxon>
        <taxon>Hymenobacter</taxon>
    </lineage>
</organism>
<dbReference type="InterPro" id="IPR026444">
    <property type="entry name" value="Secre_tail"/>
</dbReference>
<dbReference type="Pfam" id="PF23759">
    <property type="entry name" value="GBD_T9SS_assoc"/>
    <property type="match status" value="3"/>
</dbReference>
<evidence type="ECO:0000313" key="3">
    <source>
        <dbReference type="EMBL" id="SHK11592.1"/>
    </source>
</evidence>
<dbReference type="InterPro" id="IPR013783">
    <property type="entry name" value="Ig-like_fold"/>
</dbReference>
<dbReference type="InterPro" id="IPR003961">
    <property type="entry name" value="FN3_dom"/>
</dbReference>
<dbReference type="Gene3D" id="2.60.120.380">
    <property type="match status" value="3"/>
</dbReference>
<dbReference type="STRING" id="1121959.SAMN02746009_00349"/>
<dbReference type="InterPro" id="IPR050991">
    <property type="entry name" value="ECM_Regulatory_Proteins"/>
</dbReference>
<dbReference type="SUPFAM" id="SSF49265">
    <property type="entry name" value="Fibronectin type III"/>
    <property type="match status" value="3"/>
</dbReference>
<dbReference type="NCBIfam" id="TIGR04183">
    <property type="entry name" value="Por_Secre_tail"/>
    <property type="match status" value="1"/>
</dbReference>
<dbReference type="AlphaFoldDB" id="A0A1M6PUN9"/>
<protein>
    <submittedName>
        <fullName evidence="3">Por secretion system C-terminal sorting domain-containing protein</fullName>
    </submittedName>
</protein>
<feature type="domain" description="Fibronectin type-III" evidence="2">
    <location>
        <begin position="637"/>
        <end position="723"/>
    </location>
</feature>
<feature type="domain" description="Fibronectin type-III" evidence="2">
    <location>
        <begin position="263"/>
        <end position="352"/>
    </location>
</feature>
<accession>A0A1M6PUN9</accession>
<dbReference type="PROSITE" id="PS50853">
    <property type="entry name" value="FN3"/>
    <property type="match status" value="3"/>
</dbReference>
<evidence type="ECO:0000256" key="1">
    <source>
        <dbReference type="ARBA" id="ARBA00022737"/>
    </source>
</evidence>
<gene>
    <name evidence="3" type="ORF">SAMN02746009_00349</name>
</gene>